<keyword evidence="1" id="KW-0808">Transferase</keyword>
<protein>
    <submittedName>
        <fullName evidence="1">Histone acetyltransferase KAT7</fullName>
    </submittedName>
</protein>
<dbReference type="InterPro" id="IPR036388">
    <property type="entry name" value="WH-like_DNA-bd_sf"/>
</dbReference>
<dbReference type="Proteomes" id="UP000440578">
    <property type="component" value="Unassembled WGS sequence"/>
</dbReference>
<comment type="caution">
    <text evidence="1">The sequence shown here is derived from an EMBL/GenBank/DDBJ whole genome shotgun (WGS) entry which is preliminary data.</text>
</comment>
<dbReference type="EMBL" id="VIIS01000277">
    <property type="protein sequence ID" value="KAF0310970.1"/>
    <property type="molecule type" value="Genomic_DNA"/>
</dbReference>
<dbReference type="OrthoDB" id="6369804at2759"/>
<accession>A0A6A4X4F9</accession>
<gene>
    <name evidence="1" type="primary">KAT7_0</name>
    <name evidence="1" type="ORF">FJT64_018183</name>
</gene>
<evidence type="ECO:0000313" key="1">
    <source>
        <dbReference type="EMBL" id="KAF0310970.1"/>
    </source>
</evidence>
<dbReference type="AlphaFoldDB" id="A0A6A4X4F9"/>
<sequence length="111" mass="12211">MSLYLENISQEMAANSNDIVSTLQAVGIVKYWKNKHIILKRQVGNLGVVFDGALTWEAHVAELSRRCMGVLIGLSHARHCLPDGILKTIVTALVISRVQYCLTVYGNDSGL</sequence>
<proteinExistence type="predicted"/>
<keyword evidence="2" id="KW-1185">Reference proteome</keyword>
<evidence type="ECO:0000313" key="2">
    <source>
        <dbReference type="Proteomes" id="UP000440578"/>
    </source>
</evidence>
<name>A0A6A4X4F9_AMPAM</name>
<reference evidence="1 2" key="1">
    <citation type="submission" date="2019-07" db="EMBL/GenBank/DDBJ databases">
        <title>Draft genome assembly of a fouling barnacle, Amphibalanus amphitrite (Darwin, 1854): The first reference genome for Thecostraca.</title>
        <authorList>
            <person name="Kim W."/>
        </authorList>
    </citation>
    <scope>NUCLEOTIDE SEQUENCE [LARGE SCALE GENOMIC DNA]</scope>
    <source>
        <strain evidence="1">SNU_AA5</strain>
        <tissue evidence="1">Soma without cirri and trophi</tissue>
    </source>
</reference>
<dbReference type="GO" id="GO:0016740">
    <property type="term" value="F:transferase activity"/>
    <property type="evidence" value="ECO:0007669"/>
    <property type="project" value="UniProtKB-KW"/>
</dbReference>
<dbReference type="Gene3D" id="1.10.10.10">
    <property type="entry name" value="Winged helix-like DNA-binding domain superfamily/Winged helix DNA-binding domain"/>
    <property type="match status" value="1"/>
</dbReference>
<organism evidence="1 2">
    <name type="scientific">Amphibalanus amphitrite</name>
    <name type="common">Striped barnacle</name>
    <name type="synonym">Balanus amphitrite</name>
    <dbReference type="NCBI Taxonomy" id="1232801"/>
    <lineage>
        <taxon>Eukaryota</taxon>
        <taxon>Metazoa</taxon>
        <taxon>Ecdysozoa</taxon>
        <taxon>Arthropoda</taxon>
        <taxon>Crustacea</taxon>
        <taxon>Multicrustacea</taxon>
        <taxon>Cirripedia</taxon>
        <taxon>Thoracica</taxon>
        <taxon>Thoracicalcarea</taxon>
        <taxon>Balanomorpha</taxon>
        <taxon>Balanoidea</taxon>
        <taxon>Balanidae</taxon>
        <taxon>Amphibalaninae</taxon>
        <taxon>Amphibalanus</taxon>
    </lineage>
</organism>